<evidence type="ECO:0000313" key="3">
    <source>
        <dbReference type="Proteomes" id="UP000608522"/>
    </source>
</evidence>
<proteinExistence type="predicted"/>
<evidence type="ECO:0000256" key="1">
    <source>
        <dbReference type="SAM" id="Phobius"/>
    </source>
</evidence>
<name>A0ABQ3TQ96_9ACTN</name>
<keyword evidence="1" id="KW-1133">Transmembrane helix</keyword>
<reference evidence="3" key="1">
    <citation type="submission" date="2023-07" db="EMBL/GenBank/DDBJ databases">
        <title>Whole genome shotgun sequence of Streptomyces spororaveus NBRC 15456.</title>
        <authorList>
            <person name="Komaki H."/>
            <person name="Tamura T."/>
        </authorList>
    </citation>
    <scope>NUCLEOTIDE SEQUENCE [LARGE SCALE GENOMIC DNA]</scope>
    <source>
        <strain evidence="3">NBRC 15456</strain>
    </source>
</reference>
<dbReference type="RefSeq" id="WP_202203386.1">
    <property type="nucleotide sequence ID" value="NZ_BAAATO010000015.1"/>
</dbReference>
<keyword evidence="3" id="KW-1185">Reference proteome</keyword>
<feature type="transmembrane region" description="Helical" evidence="1">
    <location>
        <begin position="26"/>
        <end position="42"/>
    </location>
</feature>
<sequence>MLFLVGALLVLGVVLGAVAHVPGPVSVVAALAIALWLALFATRERLAGHRRGGLR</sequence>
<evidence type="ECO:0000313" key="2">
    <source>
        <dbReference type="EMBL" id="GHI82462.1"/>
    </source>
</evidence>
<organism evidence="2 3">
    <name type="scientific">Streptomyces spororaveus</name>
    <dbReference type="NCBI Taxonomy" id="284039"/>
    <lineage>
        <taxon>Bacteria</taxon>
        <taxon>Bacillati</taxon>
        <taxon>Actinomycetota</taxon>
        <taxon>Actinomycetes</taxon>
        <taxon>Kitasatosporales</taxon>
        <taxon>Streptomycetaceae</taxon>
        <taxon>Streptomyces</taxon>
    </lineage>
</organism>
<keyword evidence="1" id="KW-0472">Membrane</keyword>
<dbReference type="EMBL" id="BNED01000005">
    <property type="protein sequence ID" value="GHI82462.1"/>
    <property type="molecule type" value="Genomic_DNA"/>
</dbReference>
<gene>
    <name evidence="2" type="ORF">Sspor_80230</name>
</gene>
<accession>A0ABQ3TQ96</accession>
<protein>
    <recommendedName>
        <fullName evidence="4">Small hydrophobic membrane protein</fullName>
    </recommendedName>
</protein>
<keyword evidence="1" id="KW-0812">Transmembrane</keyword>
<evidence type="ECO:0008006" key="4">
    <source>
        <dbReference type="Google" id="ProtNLM"/>
    </source>
</evidence>
<comment type="caution">
    <text evidence="2">The sequence shown here is derived from an EMBL/GenBank/DDBJ whole genome shotgun (WGS) entry which is preliminary data.</text>
</comment>
<dbReference type="Proteomes" id="UP000608522">
    <property type="component" value="Unassembled WGS sequence"/>
</dbReference>